<evidence type="ECO:0000313" key="4">
    <source>
        <dbReference type="EMBL" id="MBC2177842.1"/>
    </source>
</evidence>
<dbReference type="EMBL" id="JAASTX010000004">
    <property type="protein sequence ID" value="MBC1491055.1"/>
    <property type="molecule type" value="Genomic_DNA"/>
</dbReference>
<sequence>MERDKVQQVLKEHILTTAEARAITNQSPQAFKNAVLEKRILPIYHHERVRLFWKEDVLKYAAEVKKRKAETFGDS</sequence>
<dbReference type="Proteomes" id="UP000541735">
    <property type="component" value="Unassembled WGS sequence"/>
</dbReference>
<dbReference type="EMBL" id="JAARZT010000011">
    <property type="protein sequence ID" value="MBC2293011.1"/>
    <property type="molecule type" value="Genomic_DNA"/>
</dbReference>
<accession>A0A7X0Z8U2</accession>
<dbReference type="EMBL" id="JAARYD010000007">
    <property type="protein sequence ID" value="MBC2177842.1"/>
    <property type="molecule type" value="Genomic_DNA"/>
</dbReference>
<dbReference type="AlphaFoldDB" id="A0A7X0Z8U2"/>
<protein>
    <recommendedName>
        <fullName evidence="9">DNA-binding protein</fullName>
    </recommendedName>
</protein>
<comment type="caution">
    <text evidence="4">The sequence shown here is derived from an EMBL/GenBank/DDBJ whole genome shotgun (WGS) entry which is preliminary data.</text>
</comment>
<evidence type="ECO:0000313" key="1">
    <source>
        <dbReference type="EMBL" id="MBC1491030.1"/>
    </source>
</evidence>
<reference evidence="6 7" key="1">
    <citation type="submission" date="2020-03" db="EMBL/GenBank/DDBJ databases">
        <title>Soil Listeria distribution.</title>
        <authorList>
            <person name="Liao J."/>
            <person name="Wiedmann M."/>
        </authorList>
    </citation>
    <scope>NUCLEOTIDE SEQUENCE [LARGE SCALE GENOMIC DNA]</scope>
    <source>
        <strain evidence="5 8">FSL L7-0051</strain>
        <strain evidence="4 7">FSL L7-0259</strain>
        <strain evidence="1 6">FSL L7-1547</strain>
    </source>
</reference>
<evidence type="ECO:0000313" key="3">
    <source>
        <dbReference type="EMBL" id="MBC2177737.1"/>
    </source>
</evidence>
<evidence type="ECO:0000313" key="6">
    <source>
        <dbReference type="Proteomes" id="UP000533953"/>
    </source>
</evidence>
<evidence type="ECO:0000313" key="5">
    <source>
        <dbReference type="EMBL" id="MBC2293011.1"/>
    </source>
</evidence>
<dbReference type="EMBL" id="JAARYD010000007">
    <property type="protein sequence ID" value="MBC2177737.1"/>
    <property type="molecule type" value="Genomic_DNA"/>
</dbReference>
<evidence type="ECO:0000313" key="2">
    <source>
        <dbReference type="EMBL" id="MBC1491055.1"/>
    </source>
</evidence>
<proteinExistence type="predicted"/>
<organism evidence="4 7">
    <name type="scientific">Listeria booriae</name>
    <dbReference type="NCBI Taxonomy" id="1552123"/>
    <lineage>
        <taxon>Bacteria</taxon>
        <taxon>Bacillati</taxon>
        <taxon>Bacillota</taxon>
        <taxon>Bacilli</taxon>
        <taxon>Bacillales</taxon>
        <taxon>Listeriaceae</taxon>
        <taxon>Listeria</taxon>
    </lineage>
</organism>
<evidence type="ECO:0008006" key="9">
    <source>
        <dbReference type="Google" id="ProtNLM"/>
    </source>
</evidence>
<dbReference type="EMBL" id="JAASTX010000004">
    <property type="protein sequence ID" value="MBC1491030.1"/>
    <property type="molecule type" value="Genomic_DNA"/>
</dbReference>
<gene>
    <name evidence="3" type="ORF">HCB27_13970</name>
    <name evidence="4" type="ORF">HCB27_14525</name>
    <name evidence="5" type="ORF">HCC36_07165</name>
    <name evidence="1" type="ORF">HCI99_04250</name>
    <name evidence="2" type="ORF">HCI99_04385</name>
</gene>
<dbReference type="RefSeq" id="WP_185416975.1">
    <property type="nucleotide sequence ID" value="NZ_JAARQU010000004.1"/>
</dbReference>
<evidence type="ECO:0000313" key="7">
    <source>
        <dbReference type="Proteomes" id="UP000541735"/>
    </source>
</evidence>
<name>A0A7X0Z8U2_9LIST</name>
<evidence type="ECO:0000313" key="8">
    <source>
        <dbReference type="Proteomes" id="UP000543005"/>
    </source>
</evidence>
<dbReference type="Proteomes" id="UP000543005">
    <property type="component" value="Unassembled WGS sequence"/>
</dbReference>
<dbReference type="Proteomes" id="UP000533953">
    <property type="component" value="Unassembled WGS sequence"/>
</dbReference>